<dbReference type="EMBL" id="WUBL01000081">
    <property type="protein sequence ID" value="KAF2966768.1"/>
    <property type="molecule type" value="Genomic_DNA"/>
</dbReference>
<dbReference type="CDD" id="cd00590">
    <property type="entry name" value="RRM_SF"/>
    <property type="match status" value="1"/>
</dbReference>
<feature type="compositionally biased region" description="Polar residues" evidence="2">
    <location>
        <begin position="1350"/>
        <end position="1371"/>
    </location>
</feature>
<reference evidence="4 5" key="1">
    <citation type="submission" date="2019-12" db="EMBL/GenBank/DDBJ databases">
        <title>Draft genome sequence of the ascomycete Xylaria multiplex DSM 110363.</title>
        <authorList>
            <person name="Buettner E."/>
            <person name="Kellner H."/>
        </authorList>
    </citation>
    <scope>NUCLEOTIDE SEQUENCE [LARGE SCALE GENOMIC DNA]</scope>
    <source>
        <strain evidence="4 5">DSM 110363</strain>
    </source>
</reference>
<feature type="compositionally biased region" description="Polar residues" evidence="2">
    <location>
        <begin position="611"/>
        <end position="632"/>
    </location>
</feature>
<sequence length="1472" mass="160959">MAPKYPLYSGFTVTDAMRKAGEPGDPSQFLASEPPVEFFTHPPDGSAAFLSTVFGTRPFRLVPNPTYERQCTYWWAAEIQRVCDELRRHLPDACRNIETPHTYWDLYKYFDAWDIYYRGAQNLWNVINTLVFENQYARGLVEKEQKMQTEQNMPLFEFFAAELLKKPGMQYKLFMWDQENQPDILQFLTTHELQMFFEGFEKYPDHFVEAIRGIFKKHHYSFREGFTLDHYLNSIGRQDIDIPKQLAALRRHLEQALDDPFMDKFDIPNRIVNGIVIVDGTSATAARKAGYKPSNISPHNSIPQKAVQDNNANGPPSTTEVLPEDASPCPRKSPANDFAPRCMIERCSSAPNLGTEPPNTINHSVDKAPVYRVNGQEADKPTECEESANQKDPRADTQNVVNLVQPATHAPNGDLQQISPIMNQTLPPTQHHHNPSQVNHRPSPSNWKPIATSSTFIPSLPPSSQPPEARDCGVSSGAFANQIPTYALSEQHVQGPSPVMQQGYYSGPGAMQPNGGGNTMNSPPPYVQAGPRQQYNKPPTFSEGPGSFRKHKRNHSTKNSGSGRWQHVGSDNIHGPKVVFRKDSVHSQESRNHRAGQWQSKESNESDRRNSTTSTRGGYQRFSNTLPHQYNGHTGPHQAQRGVTVTRSSSQAPEMAGHLIHEYGCVNSNKPLNLWTKFDPCSCKACHDRDRSIFVGRLKYGTNQNKAVAACLKQHFSRYGEIDDIRPAVHNSNAVYIRFSTSEAAVAAVQGGSRVKISDLEGPDLLVHYRIGSQFTIPRGSKPKGRHAHSMPQEQPAPMPQPLNIGPSNFSGHSQPFQHHPSLPREPVVTPGSTAPEGYSPGIHPTGATEHAFNLLDRAATQSGFWKGAGGCYKGLGSPNISWQPPQCHPQTDVKGAYGMASHNPQHGSQFDRMMPHSHEANAVQPGHNIPQAATTHSDFQGNFTGLPKNGDSGKLEDASRKYTARIRPRKPQHMPIPPQWRQENALPHPMNEFGPQIPQISPQSGQAPTAKFASPSTSEGSRQMRTPGGDITTESQHKDNRGKIPSEDVHLNKHPNINSHPKRKASEKDGNDEIPGQSSQKVAKATQSDNPSHGTRGSQSEGNQDNEAVAIQTKASKKKKKANKNKGPRLEAPENADANVPYQTPTFQPAIAASSLPPYPQQPTRDIGAELDSFHISPPVFAWSPADYGNQRSNENEPFPPYQDAIFGPQLPRQGHKGSATRWGPNQSVSSVASTIIGDSSHENNGGKVSAGEKQGGGKGKGKGNIGKPRRFHQQQTYAPPITDGELQAQNNSNAEASKHGQSVSRDPNTTPPPPTTATASTISTPGTSSKPKQGKAKNRAAYKKGVGSQPTAENVNAENTPSKGANTPSKGVGTNKPAQDQAKGKPQSQAPPSNPKPVINADEFPALPSRPVPALAPIPLPFTSMSNPWQRAGKSASALNSMPKPNGPKDGESVSREKGPPSPSGERKGG</sequence>
<evidence type="ECO:0000313" key="4">
    <source>
        <dbReference type="EMBL" id="KAF2966768.1"/>
    </source>
</evidence>
<feature type="domain" description="RRM" evidence="3">
    <location>
        <begin position="691"/>
        <end position="782"/>
    </location>
</feature>
<feature type="compositionally biased region" description="Polar residues" evidence="2">
    <location>
        <begin position="414"/>
        <end position="428"/>
    </location>
</feature>
<feature type="compositionally biased region" description="Polar residues" evidence="2">
    <location>
        <begin position="1015"/>
        <end position="1025"/>
    </location>
</feature>
<dbReference type="InterPro" id="IPR000504">
    <property type="entry name" value="RRM_dom"/>
</dbReference>
<dbReference type="Gene3D" id="3.30.70.330">
    <property type="match status" value="1"/>
</dbReference>
<feature type="compositionally biased region" description="Basic and acidic residues" evidence="2">
    <location>
        <begin position="952"/>
        <end position="961"/>
    </location>
</feature>
<feature type="compositionally biased region" description="Basic residues" evidence="2">
    <location>
        <begin position="963"/>
        <end position="973"/>
    </location>
</feature>
<feature type="compositionally biased region" description="Polar residues" evidence="2">
    <location>
        <begin position="294"/>
        <end position="320"/>
    </location>
</feature>
<feature type="compositionally biased region" description="Basic residues" evidence="2">
    <location>
        <begin position="1334"/>
        <end position="1344"/>
    </location>
</feature>
<dbReference type="SUPFAM" id="SSF54928">
    <property type="entry name" value="RNA-binding domain, RBD"/>
    <property type="match status" value="1"/>
</dbReference>
<feature type="compositionally biased region" description="Polar residues" evidence="2">
    <location>
        <begin position="641"/>
        <end position="652"/>
    </location>
</feature>
<gene>
    <name evidence="4" type="ORF">GQX73_g6807</name>
</gene>
<name>A0A7C8MNT9_9PEZI</name>
<feature type="compositionally biased region" description="Basic and acidic residues" evidence="2">
    <location>
        <begin position="1449"/>
        <end position="1472"/>
    </location>
</feature>
<feature type="compositionally biased region" description="Basic and acidic residues" evidence="2">
    <location>
        <begin position="377"/>
        <end position="395"/>
    </location>
</feature>
<feature type="region of interest" description="Disordered" evidence="2">
    <location>
        <begin position="946"/>
        <end position="1143"/>
    </location>
</feature>
<feature type="region of interest" description="Disordered" evidence="2">
    <location>
        <begin position="507"/>
        <end position="652"/>
    </location>
</feature>
<proteinExistence type="predicted"/>
<feature type="compositionally biased region" description="Basic residues" evidence="2">
    <location>
        <begin position="1116"/>
        <end position="1128"/>
    </location>
</feature>
<feature type="region of interest" description="Disordered" evidence="2">
    <location>
        <begin position="777"/>
        <end position="846"/>
    </location>
</feature>
<feature type="region of interest" description="Disordered" evidence="2">
    <location>
        <begin position="289"/>
        <end position="334"/>
    </location>
</feature>
<feature type="compositionally biased region" description="Polar residues" evidence="2">
    <location>
        <begin position="1225"/>
        <end position="1239"/>
    </location>
</feature>
<comment type="caution">
    <text evidence="4">The sequence shown here is derived from an EMBL/GenBank/DDBJ whole genome shotgun (WGS) entry which is preliminary data.</text>
</comment>
<feature type="compositionally biased region" description="Basic and acidic residues" evidence="2">
    <location>
        <begin position="1036"/>
        <end position="1052"/>
    </location>
</feature>
<dbReference type="PROSITE" id="PS50102">
    <property type="entry name" value="RRM"/>
    <property type="match status" value="1"/>
</dbReference>
<protein>
    <recommendedName>
        <fullName evidence="3">RRM domain-containing protein</fullName>
    </recommendedName>
</protein>
<evidence type="ECO:0000256" key="1">
    <source>
        <dbReference type="PROSITE-ProRule" id="PRU00176"/>
    </source>
</evidence>
<dbReference type="InParanoid" id="A0A7C8MNT9"/>
<feature type="region of interest" description="Disordered" evidence="2">
    <location>
        <begin position="375"/>
        <end position="396"/>
    </location>
</feature>
<feature type="compositionally biased region" description="Polar residues" evidence="2">
    <location>
        <begin position="1289"/>
        <end position="1308"/>
    </location>
</feature>
<feature type="region of interest" description="Disordered" evidence="2">
    <location>
        <begin position="409"/>
        <end position="476"/>
    </location>
</feature>
<organism evidence="4 5">
    <name type="scientific">Xylaria multiplex</name>
    <dbReference type="NCBI Taxonomy" id="323545"/>
    <lineage>
        <taxon>Eukaryota</taxon>
        <taxon>Fungi</taxon>
        <taxon>Dikarya</taxon>
        <taxon>Ascomycota</taxon>
        <taxon>Pezizomycotina</taxon>
        <taxon>Sordariomycetes</taxon>
        <taxon>Xylariomycetidae</taxon>
        <taxon>Xylariales</taxon>
        <taxon>Xylariaceae</taxon>
        <taxon>Xylaria</taxon>
    </lineage>
</organism>
<feature type="compositionally biased region" description="Polar residues" evidence="2">
    <location>
        <begin position="1077"/>
        <end position="1107"/>
    </location>
</feature>
<dbReference type="InterPro" id="IPR035979">
    <property type="entry name" value="RBD_domain_sf"/>
</dbReference>
<feature type="compositionally biased region" description="Low complexity" evidence="2">
    <location>
        <begin position="1318"/>
        <end position="1331"/>
    </location>
</feature>
<evidence type="ECO:0000256" key="2">
    <source>
        <dbReference type="SAM" id="MobiDB-lite"/>
    </source>
</evidence>
<evidence type="ECO:0000259" key="3">
    <source>
        <dbReference type="PROSITE" id="PS50102"/>
    </source>
</evidence>
<keyword evidence="1" id="KW-0694">RNA-binding</keyword>
<feature type="compositionally biased region" description="Polar residues" evidence="2">
    <location>
        <begin position="806"/>
        <end position="817"/>
    </location>
</feature>
<feature type="compositionally biased region" description="Basic and acidic residues" evidence="2">
    <location>
        <begin position="580"/>
        <end position="592"/>
    </location>
</feature>
<keyword evidence="5" id="KW-1185">Reference proteome</keyword>
<feature type="compositionally biased region" description="Polar residues" evidence="2">
    <location>
        <begin position="435"/>
        <end position="457"/>
    </location>
</feature>
<dbReference type="Proteomes" id="UP000481858">
    <property type="component" value="Unassembled WGS sequence"/>
</dbReference>
<feature type="compositionally biased region" description="Gly residues" evidence="2">
    <location>
        <begin position="1255"/>
        <end position="1266"/>
    </location>
</feature>
<dbReference type="GO" id="GO:0003723">
    <property type="term" value="F:RNA binding"/>
    <property type="evidence" value="ECO:0007669"/>
    <property type="project" value="UniProtKB-UniRule"/>
</dbReference>
<evidence type="ECO:0000313" key="5">
    <source>
        <dbReference type="Proteomes" id="UP000481858"/>
    </source>
</evidence>
<dbReference type="InterPro" id="IPR012677">
    <property type="entry name" value="Nucleotide-bd_a/b_plait_sf"/>
</dbReference>
<feature type="region of interest" description="Disordered" evidence="2">
    <location>
        <begin position="1185"/>
        <end position="1472"/>
    </location>
</feature>
<dbReference type="OrthoDB" id="3941926at2759"/>
<accession>A0A7C8MNT9</accession>
<feature type="compositionally biased region" description="Low complexity" evidence="2">
    <location>
        <begin position="995"/>
        <end position="1009"/>
    </location>
</feature>
<feature type="compositionally biased region" description="Pro residues" evidence="2">
    <location>
        <begin position="1410"/>
        <end position="1422"/>
    </location>
</feature>